<evidence type="ECO:0000313" key="2">
    <source>
        <dbReference type="EMBL" id="MFC7750987.1"/>
    </source>
</evidence>
<dbReference type="Proteomes" id="UP001596528">
    <property type="component" value="Unassembled WGS sequence"/>
</dbReference>
<accession>A0ABW2V4B8</accession>
<feature type="transmembrane region" description="Helical" evidence="1">
    <location>
        <begin position="253"/>
        <end position="270"/>
    </location>
</feature>
<keyword evidence="1" id="KW-0812">Transmembrane</keyword>
<organism evidence="2 3">
    <name type="scientific">Paenibacillus thermoaerophilus</name>
    <dbReference type="NCBI Taxonomy" id="1215385"/>
    <lineage>
        <taxon>Bacteria</taxon>
        <taxon>Bacillati</taxon>
        <taxon>Bacillota</taxon>
        <taxon>Bacilli</taxon>
        <taxon>Bacillales</taxon>
        <taxon>Paenibacillaceae</taxon>
        <taxon>Paenibacillus</taxon>
    </lineage>
</organism>
<comment type="caution">
    <text evidence="2">The sequence shown here is derived from an EMBL/GenBank/DDBJ whole genome shotgun (WGS) entry which is preliminary data.</text>
</comment>
<feature type="transmembrane region" description="Helical" evidence="1">
    <location>
        <begin position="77"/>
        <end position="100"/>
    </location>
</feature>
<dbReference type="RefSeq" id="WP_170209474.1">
    <property type="nucleotide sequence ID" value="NZ_JBHTGQ010000031.1"/>
</dbReference>
<evidence type="ECO:0000256" key="1">
    <source>
        <dbReference type="SAM" id="Phobius"/>
    </source>
</evidence>
<gene>
    <name evidence="2" type="ORF">ACFQWB_13760</name>
</gene>
<feature type="transmembrane region" description="Helical" evidence="1">
    <location>
        <begin position="290"/>
        <end position="308"/>
    </location>
</feature>
<feature type="transmembrane region" description="Helical" evidence="1">
    <location>
        <begin position="6"/>
        <end position="28"/>
    </location>
</feature>
<proteinExistence type="predicted"/>
<evidence type="ECO:0000313" key="3">
    <source>
        <dbReference type="Proteomes" id="UP001596528"/>
    </source>
</evidence>
<keyword evidence="1" id="KW-0472">Membrane</keyword>
<dbReference type="EMBL" id="JBHTGQ010000031">
    <property type="protein sequence ID" value="MFC7750987.1"/>
    <property type="molecule type" value="Genomic_DNA"/>
</dbReference>
<sequence length="313" mass="34956">MTTLASLAVWALMLVLFMLLYAMIRMLLGWAATRAAARQRLEYPRRRSRIARFEERALSLPSVRYLRDTLEAARMPLGVRGFAGTAVGLALLGFAAGALVFRTPKATAFLPVVGLLLPYLALRLRLTGKQLQARLDFLPAVEWIYQTCMLAIQPNLRSALSEAVSSGRLPEKLQPVFEQLVLNMTAGRTVEDSLRIFELAVGHQWGTHFAGILRVGFEEGISVSDALRDLIADMRRAQKADQAERNRLLEIRIANYTPGLFLALFVGLNFKLNPEASYRFYVADPEGRDLILNSVLLVFASFGMGVALSRRRM</sequence>
<protein>
    <submittedName>
        <fullName evidence="2">Type II secretion system F family protein</fullName>
    </submittedName>
</protein>
<feature type="transmembrane region" description="Helical" evidence="1">
    <location>
        <begin position="106"/>
        <end position="124"/>
    </location>
</feature>
<keyword evidence="1" id="KW-1133">Transmembrane helix</keyword>
<name>A0ABW2V4B8_9BACL</name>
<keyword evidence="3" id="KW-1185">Reference proteome</keyword>
<reference evidence="3" key="1">
    <citation type="journal article" date="2019" name="Int. J. Syst. Evol. Microbiol.">
        <title>The Global Catalogue of Microorganisms (GCM) 10K type strain sequencing project: providing services to taxonomists for standard genome sequencing and annotation.</title>
        <authorList>
            <consortium name="The Broad Institute Genomics Platform"/>
            <consortium name="The Broad Institute Genome Sequencing Center for Infectious Disease"/>
            <person name="Wu L."/>
            <person name="Ma J."/>
        </authorList>
    </citation>
    <scope>NUCLEOTIDE SEQUENCE [LARGE SCALE GENOMIC DNA]</scope>
    <source>
        <strain evidence="3">JCM 18657</strain>
    </source>
</reference>